<comment type="caution">
    <text evidence="16">The sequence shown here is derived from an EMBL/GenBank/DDBJ whole genome shotgun (WGS) entry which is preliminary data.</text>
</comment>
<dbReference type="Proteomes" id="UP001165080">
    <property type="component" value="Unassembled WGS sequence"/>
</dbReference>
<feature type="compositionally biased region" description="Low complexity" evidence="14">
    <location>
        <begin position="63"/>
        <end position="87"/>
    </location>
</feature>
<dbReference type="AlphaFoldDB" id="A0A9W6BFA8"/>
<organism evidence="16 17">
    <name type="scientific">Pleodorina starrii</name>
    <dbReference type="NCBI Taxonomy" id="330485"/>
    <lineage>
        <taxon>Eukaryota</taxon>
        <taxon>Viridiplantae</taxon>
        <taxon>Chlorophyta</taxon>
        <taxon>core chlorophytes</taxon>
        <taxon>Chlorophyceae</taxon>
        <taxon>CS clade</taxon>
        <taxon>Chlamydomonadales</taxon>
        <taxon>Volvocaceae</taxon>
        <taxon>Pleodorina</taxon>
    </lineage>
</organism>
<proteinExistence type="inferred from homology"/>
<gene>
    <name evidence="16" type="primary">PLEST008657</name>
    <name evidence="16" type="ORF">PLESTB_000426200</name>
</gene>
<evidence type="ECO:0000313" key="16">
    <source>
        <dbReference type="EMBL" id="GLC50735.1"/>
    </source>
</evidence>
<evidence type="ECO:0000256" key="8">
    <source>
        <dbReference type="ARBA" id="ARBA00023098"/>
    </source>
</evidence>
<keyword evidence="10" id="KW-0594">Phospholipid biosynthesis</keyword>
<feature type="compositionally biased region" description="Basic and acidic residues" evidence="14">
    <location>
        <begin position="38"/>
        <end position="59"/>
    </location>
</feature>
<evidence type="ECO:0000256" key="6">
    <source>
        <dbReference type="ARBA" id="ARBA00022692"/>
    </source>
</evidence>
<name>A0A9W6BFA8_9CHLO</name>
<keyword evidence="12" id="KW-0012">Acyltransferase</keyword>
<evidence type="ECO:0000256" key="13">
    <source>
        <dbReference type="SAM" id="Coils"/>
    </source>
</evidence>
<evidence type="ECO:0000313" key="17">
    <source>
        <dbReference type="Proteomes" id="UP001165080"/>
    </source>
</evidence>
<keyword evidence="13" id="KW-0175">Coiled coil</keyword>
<evidence type="ECO:0000256" key="12">
    <source>
        <dbReference type="ARBA" id="ARBA00023315"/>
    </source>
</evidence>
<feature type="transmembrane region" description="Helical" evidence="15">
    <location>
        <begin position="663"/>
        <end position="683"/>
    </location>
</feature>
<feature type="compositionally biased region" description="Low complexity" evidence="14">
    <location>
        <begin position="109"/>
        <end position="124"/>
    </location>
</feature>
<keyword evidence="7 15" id="KW-1133">Transmembrane helix</keyword>
<feature type="coiled-coil region" evidence="13">
    <location>
        <begin position="359"/>
        <end position="386"/>
    </location>
</feature>
<keyword evidence="17" id="KW-1185">Reference proteome</keyword>
<keyword evidence="5" id="KW-0808">Transferase</keyword>
<evidence type="ECO:0000256" key="3">
    <source>
        <dbReference type="ARBA" id="ARBA00019082"/>
    </source>
</evidence>
<comment type="subcellular location">
    <subcellularLocation>
        <location evidence="1">Membrane</location>
        <topology evidence="1">Multi-pass membrane protein</topology>
    </subcellularLocation>
</comment>
<evidence type="ECO:0000256" key="4">
    <source>
        <dbReference type="ARBA" id="ARBA00022516"/>
    </source>
</evidence>
<keyword evidence="6 15" id="KW-0812">Transmembrane</keyword>
<keyword evidence="11" id="KW-1208">Phospholipid metabolism</keyword>
<feature type="region of interest" description="Disordered" evidence="14">
    <location>
        <begin position="24"/>
        <end position="129"/>
    </location>
</feature>
<dbReference type="GO" id="GO:0016746">
    <property type="term" value="F:acyltransferase activity"/>
    <property type="evidence" value="ECO:0007669"/>
    <property type="project" value="UniProtKB-KW"/>
</dbReference>
<evidence type="ECO:0000256" key="5">
    <source>
        <dbReference type="ARBA" id="ARBA00022679"/>
    </source>
</evidence>
<evidence type="ECO:0000256" key="14">
    <source>
        <dbReference type="SAM" id="MobiDB-lite"/>
    </source>
</evidence>
<dbReference type="GO" id="GO:0006656">
    <property type="term" value="P:phosphatidylcholine biosynthetic process"/>
    <property type="evidence" value="ECO:0007669"/>
    <property type="project" value="TreeGrafter"/>
</dbReference>
<accession>A0A9W6BFA8</accession>
<protein>
    <recommendedName>
        <fullName evidence="3">Glycerophosphocholine acyltransferase 1</fullName>
    </recommendedName>
</protein>
<sequence>MDLQATEEARVSDPVALPAAATCALQDQEQEQSCQKQCGEEQQHPQKQREGGEIEKEQEQEQEQQQQQQQHQQHQQQPQQQPQQQQQGGVVAEGEPPDETPPRRADGDPSTPASPFAPPSASTVAEHRDAIRRAVAAAPEPAAAADAMPGAVAAERDAAAAKDTAAAAAAVPPRRCVTCDVAALGGCGTDCDERADGFGGHAAASAGGGGGGGGLGRRRSRSISGRLGDVYNGPATAADVLRRRRGGADSAAAAAAAAGGGGGGSGPPLDGVDDGDEYDDALDLDLNLKLDLEFGLGFIDARDSFASAGGVVPGMVGESDEEAAAAAAAEAAATAVKGAVDGGKARAGAERQGAGGDGVAAAAAAAAAAEAEVEEAEERAADAVLSCLNGPAGGRSAVFAEAMMDMHGGFHDLPQQLQELKEERREALISSLKRRRFVARLMGVRLVRRVLGPRGLLLRDKMSFLLGTTMMWTCAFWLGRSPSTFYLLYGGLGAVLMAARWALYFSRKWHYYLYDFCYYANLLMVLQLWVLPRSAPLAKVTFSYNTGPLAWSILTFRNSLVFHDLDKVTSLFLHLVPALVSWSLRWHGDPQRFGPPAEATAEQRSRWHTAGFRSNVLLPMAFYVAAKIQQRGYRTLFNYVTTQKKGTFHAIARRIPPPLQPPVYLFLHLCFCATTFGLALLCWYRARARGEGEALLAAVASASIWHGGSYYFEVFARRYHEQLLPAAPPRKET</sequence>
<evidence type="ECO:0000256" key="15">
    <source>
        <dbReference type="SAM" id="Phobius"/>
    </source>
</evidence>
<comment type="similarity">
    <text evidence="2">Belongs to the GPC1 family.</text>
</comment>
<dbReference type="GO" id="GO:0016020">
    <property type="term" value="C:membrane"/>
    <property type="evidence" value="ECO:0007669"/>
    <property type="project" value="UniProtKB-SubCell"/>
</dbReference>
<evidence type="ECO:0000256" key="10">
    <source>
        <dbReference type="ARBA" id="ARBA00023209"/>
    </source>
</evidence>
<keyword evidence="9 15" id="KW-0472">Membrane</keyword>
<evidence type="ECO:0000256" key="9">
    <source>
        <dbReference type="ARBA" id="ARBA00023136"/>
    </source>
</evidence>
<evidence type="ECO:0000256" key="11">
    <source>
        <dbReference type="ARBA" id="ARBA00023264"/>
    </source>
</evidence>
<dbReference type="PANTHER" id="PTHR31201:SF1">
    <property type="entry name" value="GLYCEROPHOSPHOCHOLINE ACYLTRANSFERASE 1"/>
    <property type="match status" value="1"/>
</dbReference>
<feature type="region of interest" description="Disordered" evidence="14">
    <location>
        <begin position="255"/>
        <end position="274"/>
    </location>
</feature>
<evidence type="ECO:0000256" key="2">
    <source>
        <dbReference type="ARBA" id="ARBA00006675"/>
    </source>
</evidence>
<dbReference type="Pfam" id="PF10998">
    <property type="entry name" value="DUF2838"/>
    <property type="match status" value="1"/>
</dbReference>
<feature type="transmembrane region" description="Helical" evidence="15">
    <location>
        <begin position="511"/>
        <end position="531"/>
    </location>
</feature>
<keyword evidence="4" id="KW-0444">Lipid biosynthesis</keyword>
<evidence type="ECO:0000256" key="7">
    <source>
        <dbReference type="ARBA" id="ARBA00022989"/>
    </source>
</evidence>
<dbReference type="InterPro" id="IPR021261">
    <property type="entry name" value="GPCAT"/>
</dbReference>
<dbReference type="PANTHER" id="PTHR31201">
    <property type="entry name" value="OS01G0585100 PROTEIN"/>
    <property type="match status" value="1"/>
</dbReference>
<keyword evidence="8" id="KW-0443">Lipid metabolism</keyword>
<feature type="transmembrane region" description="Helical" evidence="15">
    <location>
        <begin position="485"/>
        <end position="504"/>
    </location>
</feature>
<dbReference type="EMBL" id="BRXU01000004">
    <property type="protein sequence ID" value="GLC50735.1"/>
    <property type="molecule type" value="Genomic_DNA"/>
</dbReference>
<evidence type="ECO:0000256" key="1">
    <source>
        <dbReference type="ARBA" id="ARBA00004141"/>
    </source>
</evidence>
<reference evidence="16 17" key="1">
    <citation type="journal article" date="2023" name="Commun. Biol.">
        <title>Reorganization of the ancestral sex-determining regions during the evolution of trioecy in Pleodorina starrii.</title>
        <authorList>
            <person name="Takahashi K."/>
            <person name="Suzuki S."/>
            <person name="Kawai-Toyooka H."/>
            <person name="Yamamoto K."/>
            <person name="Hamaji T."/>
            <person name="Ootsuki R."/>
            <person name="Yamaguchi H."/>
            <person name="Kawachi M."/>
            <person name="Higashiyama T."/>
            <person name="Nozaki H."/>
        </authorList>
    </citation>
    <scope>NUCLEOTIDE SEQUENCE [LARGE SCALE GENOMIC DNA]</scope>
    <source>
        <strain evidence="16 17">NIES-4479</strain>
    </source>
</reference>